<sequence length="241" mass="24491">MTLDEVLAALFPGGHTVQPGPFGTIDGTARIKGAGEIIVVGIAGGTPLGIGGALLLAGHVLDAVRAGRKEPIIVLVDTSSQAMARREELLGLNEYLAHLAKSLAFAAMEGHRTVSVLYGPAAAGAFIAAALSSQILVALPGAAPSVMDLPSISRVTKLPLDRLASLAQTTPIFAPGVVPLLATGAVTEAWQAGDDFAARLAVLLAGDHAAVDTRDQLGFERHGRLLAGEVARQVAAAAAHD</sequence>
<evidence type="ECO:0000313" key="2">
    <source>
        <dbReference type="Proteomes" id="UP000661507"/>
    </source>
</evidence>
<dbReference type="Gene3D" id="3.90.226.10">
    <property type="entry name" value="2-enoyl-CoA Hydratase, Chain A, domain 1"/>
    <property type="match status" value="1"/>
</dbReference>
<organism evidence="1 2">
    <name type="scientific">Neoroseomonas lacus</name>
    <dbReference type="NCBI Taxonomy" id="287609"/>
    <lineage>
        <taxon>Bacteria</taxon>
        <taxon>Pseudomonadati</taxon>
        <taxon>Pseudomonadota</taxon>
        <taxon>Alphaproteobacteria</taxon>
        <taxon>Acetobacterales</taxon>
        <taxon>Acetobacteraceae</taxon>
        <taxon>Neoroseomonas</taxon>
    </lineage>
</organism>
<evidence type="ECO:0000313" key="1">
    <source>
        <dbReference type="EMBL" id="GGJ04868.1"/>
    </source>
</evidence>
<dbReference type="AlphaFoldDB" id="A0A917NKL7"/>
<keyword evidence="2" id="KW-1185">Reference proteome</keyword>
<dbReference type="Pfam" id="PF06833">
    <property type="entry name" value="MdcE"/>
    <property type="match status" value="1"/>
</dbReference>
<reference evidence="1" key="1">
    <citation type="journal article" date="2014" name="Int. J. Syst. Evol. Microbiol.">
        <title>Complete genome sequence of Corynebacterium casei LMG S-19264T (=DSM 44701T), isolated from a smear-ripened cheese.</title>
        <authorList>
            <consortium name="US DOE Joint Genome Institute (JGI-PGF)"/>
            <person name="Walter F."/>
            <person name="Albersmeier A."/>
            <person name="Kalinowski J."/>
            <person name="Ruckert C."/>
        </authorList>
    </citation>
    <scope>NUCLEOTIDE SEQUENCE</scope>
    <source>
        <strain evidence="1">CGMCC 1.3617</strain>
    </source>
</reference>
<dbReference type="RefSeq" id="WP_188965796.1">
    <property type="nucleotide sequence ID" value="NZ_BMKW01000002.1"/>
</dbReference>
<dbReference type="EMBL" id="BMKW01000002">
    <property type="protein sequence ID" value="GGJ04868.1"/>
    <property type="molecule type" value="Genomic_DNA"/>
</dbReference>
<dbReference type="SUPFAM" id="SSF52096">
    <property type="entry name" value="ClpP/crotonase"/>
    <property type="match status" value="1"/>
</dbReference>
<protein>
    <submittedName>
        <fullName evidence="1">Malonate decarboxylase subunit gamma</fullName>
    </submittedName>
</protein>
<dbReference type="Proteomes" id="UP000661507">
    <property type="component" value="Unassembled WGS sequence"/>
</dbReference>
<name>A0A917NKL7_9PROT</name>
<dbReference type="InterPro" id="IPR029045">
    <property type="entry name" value="ClpP/crotonase-like_dom_sf"/>
</dbReference>
<reference evidence="1" key="2">
    <citation type="submission" date="2020-09" db="EMBL/GenBank/DDBJ databases">
        <authorList>
            <person name="Sun Q."/>
            <person name="Zhou Y."/>
        </authorList>
    </citation>
    <scope>NUCLEOTIDE SEQUENCE</scope>
    <source>
        <strain evidence="1">CGMCC 1.3617</strain>
    </source>
</reference>
<gene>
    <name evidence="1" type="primary">mdcE</name>
    <name evidence="1" type="ORF">GCM10011320_09730</name>
</gene>
<proteinExistence type="predicted"/>
<comment type="caution">
    <text evidence="1">The sequence shown here is derived from an EMBL/GenBank/DDBJ whole genome shotgun (WGS) entry which is preliminary data.</text>
</comment>
<accession>A0A917NKL7</accession>